<evidence type="ECO:0000256" key="3">
    <source>
        <dbReference type="ARBA" id="ARBA00023155"/>
    </source>
</evidence>
<dbReference type="SMART" id="SM00389">
    <property type="entry name" value="HOX"/>
    <property type="match status" value="1"/>
</dbReference>
<dbReference type="PROSITE" id="PS00027">
    <property type="entry name" value="HOMEOBOX_1"/>
    <property type="match status" value="1"/>
</dbReference>
<feature type="region of interest" description="Disordered" evidence="7">
    <location>
        <begin position="114"/>
        <end position="135"/>
    </location>
</feature>
<dbReference type="PANTHER" id="PTHR45664:SF12">
    <property type="entry name" value="PANCREAS_DUODENUM HOMEOBOX PROTEIN 1"/>
    <property type="match status" value="1"/>
</dbReference>
<feature type="compositionally biased region" description="Basic and acidic residues" evidence="7">
    <location>
        <begin position="1"/>
        <end position="11"/>
    </location>
</feature>
<keyword evidence="10" id="KW-1185">Reference proteome</keyword>
<organism evidence="9 10">
    <name type="scientific">Tenebrio molitor</name>
    <name type="common">Yellow mealworm beetle</name>
    <dbReference type="NCBI Taxonomy" id="7067"/>
    <lineage>
        <taxon>Eukaryota</taxon>
        <taxon>Metazoa</taxon>
        <taxon>Ecdysozoa</taxon>
        <taxon>Arthropoda</taxon>
        <taxon>Hexapoda</taxon>
        <taxon>Insecta</taxon>
        <taxon>Pterygota</taxon>
        <taxon>Neoptera</taxon>
        <taxon>Endopterygota</taxon>
        <taxon>Coleoptera</taxon>
        <taxon>Polyphaga</taxon>
        <taxon>Cucujiformia</taxon>
        <taxon>Tenebrionidae</taxon>
        <taxon>Tenebrio</taxon>
    </lineage>
</organism>
<keyword evidence="3 5" id="KW-0371">Homeobox</keyword>
<evidence type="ECO:0000256" key="2">
    <source>
        <dbReference type="ARBA" id="ARBA00023125"/>
    </source>
</evidence>
<dbReference type="GO" id="GO:0000978">
    <property type="term" value="F:RNA polymerase II cis-regulatory region sequence-specific DNA binding"/>
    <property type="evidence" value="ECO:0007669"/>
    <property type="project" value="TreeGrafter"/>
</dbReference>
<comment type="subcellular location">
    <subcellularLocation>
        <location evidence="1 5 6">Nucleus</location>
    </subcellularLocation>
</comment>
<keyword evidence="2 5" id="KW-0238">DNA-binding</keyword>
<feature type="compositionally biased region" description="Polar residues" evidence="7">
    <location>
        <begin position="195"/>
        <end position="205"/>
    </location>
</feature>
<dbReference type="Gene3D" id="1.10.10.60">
    <property type="entry name" value="Homeodomain-like"/>
    <property type="match status" value="1"/>
</dbReference>
<dbReference type="Proteomes" id="UP000719412">
    <property type="component" value="Unassembled WGS sequence"/>
</dbReference>
<evidence type="ECO:0000256" key="4">
    <source>
        <dbReference type="ARBA" id="ARBA00023242"/>
    </source>
</evidence>
<gene>
    <name evidence="9" type="ORF">GEV33_001974</name>
</gene>
<protein>
    <recommendedName>
        <fullName evidence="8">Homeobox domain-containing protein</fullName>
    </recommendedName>
</protein>
<accession>A0A8J6HUE6</accession>
<dbReference type="PANTHER" id="PTHR45664">
    <property type="entry name" value="PROTEIN ZERKNUELLT 1-RELATED"/>
    <property type="match status" value="1"/>
</dbReference>
<dbReference type="GO" id="GO:0005634">
    <property type="term" value="C:nucleus"/>
    <property type="evidence" value="ECO:0007669"/>
    <property type="project" value="UniProtKB-SubCell"/>
</dbReference>
<evidence type="ECO:0000259" key="8">
    <source>
        <dbReference type="PROSITE" id="PS50071"/>
    </source>
</evidence>
<dbReference type="SUPFAM" id="SSF46689">
    <property type="entry name" value="Homeodomain-like"/>
    <property type="match status" value="1"/>
</dbReference>
<dbReference type="AlphaFoldDB" id="A0A8J6HUE6"/>
<dbReference type="CDD" id="cd00086">
    <property type="entry name" value="homeodomain"/>
    <property type="match status" value="1"/>
</dbReference>
<evidence type="ECO:0000313" key="9">
    <source>
        <dbReference type="EMBL" id="KAH0820817.1"/>
    </source>
</evidence>
<reference evidence="9" key="2">
    <citation type="submission" date="2021-08" db="EMBL/GenBank/DDBJ databases">
        <authorList>
            <person name="Eriksson T."/>
        </authorList>
    </citation>
    <scope>NUCLEOTIDE SEQUENCE</scope>
    <source>
        <strain evidence="9">Stoneville</strain>
        <tissue evidence="9">Whole head</tissue>
    </source>
</reference>
<dbReference type="InterPro" id="IPR009057">
    <property type="entry name" value="Homeodomain-like_sf"/>
</dbReference>
<dbReference type="EMBL" id="JABDTM020010686">
    <property type="protein sequence ID" value="KAH0820817.1"/>
    <property type="molecule type" value="Genomic_DNA"/>
</dbReference>
<evidence type="ECO:0000256" key="5">
    <source>
        <dbReference type="PROSITE-ProRule" id="PRU00108"/>
    </source>
</evidence>
<dbReference type="Pfam" id="PF00046">
    <property type="entry name" value="Homeodomain"/>
    <property type="match status" value="1"/>
</dbReference>
<evidence type="ECO:0000256" key="7">
    <source>
        <dbReference type="SAM" id="MobiDB-lite"/>
    </source>
</evidence>
<dbReference type="InterPro" id="IPR001356">
    <property type="entry name" value="HD"/>
</dbReference>
<feature type="compositionally biased region" description="Low complexity" evidence="7">
    <location>
        <begin position="206"/>
        <end position="224"/>
    </location>
</feature>
<dbReference type="PROSITE" id="PS50071">
    <property type="entry name" value="HOMEOBOX_2"/>
    <property type="match status" value="1"/>
</dbReference>
<evidence type="ECO:0000256" key="1">
    <source>
        <dbReference type="ARBA" id="ARBA00004123"/>
    </source>
</evidence>
<dbReference type="GO" id="GO:0000981">
    <property type="term" value="F:DNA-binding transcription factor activity, RNA polymerase II-specific"/>
    <property type="evidence" value="ECO:0007669"/>
    <property type="project" value="InterPro"/>
</dbReference>
<feature type="region of interest" description="Disordered" evidence="7">
    <location>
        <begin position="1"/>
        <end position="26"/>
    </location>
</feature>
<feature type="DNA-binding region" description="Homeobox" evidence="5">
    <location>
        <begin position="132"/>
        <end position="191"/>
    </location>
</feature>
<dbReference type="PRINTS" id="PR00024">
    <property type="entry name" value="HOMEOBOX"/>
</dbReference>
<dbReference type="InterPro" id="IPR020479">
    <property type="entry name" value="HD_metazoa"/>
</dbReference>
<proteinExistence type="predicted"/>
<dbReference type="GO" id="GO:0045944">
    <property type="term" value="P:positive regulation of transcription by RNA polymerase II"/>
    <property type="evidence" value="ECO:0007669"/>
    <property type="project" value="UniProtKB-ARBA"/>
</dbReference>
<dbReference type="InterPro" id="IPR017970">
    <property type="entry name" value="Homeobox_CS"/>
</dbReference>
<name>A0A8J6HUE6_TENMO</name>
<feature type="domain" description="Homeobox" evidence="8">
    <location>
        <begin position="130"/>
        <end position="190"/>
    </location>
</feature>
<keyword evidence="4 5" id="KW-0539">Nucleus</keyword>
<comment type="caution">
    <text evidence="9">The sequence shown here is derived from an EMBL/GenBank/DDBJ whole genome shotgun (WGS) entry which is preliminary data.</text>
</comment>
<reference evidence="9" key="1">
    <citation type="journal article" date="2020" name="J Insects Food Feed">
        <title>The yellow mealworm (Tenebrio molitor) genome: a resource for the emerging insects as food and feed industry.</title>
        <authorList>
            <person name="Eriksson T."/>
            <person name="Andere A."/>
            <person name="Kelstrup H."/>
            <person name="Emery V."/>
            <person name="Picard C."/>
        </authorList>
    </citation>
    <scope>NUCLEOTIDE SEQUENCE</scope>
    <source>
        <strain evidence="9">Stoneville</strain>
        <tissue evidence="9">Whole head</tissue>
    </source>
</reference>
<feature type="region of interest" description="Disordered" evidence="7">
    <location>
        <begin position="189"/>
        <end position="225"/>
    </location>
</feature>
<sequence>MAEDIQNKLEESTEGVGQGTVPIKSGVLTPDASVSTDAVGANLQSKMDFKLHFSGQFENSTISNTFTPELPAYNTAYYPETDTTNTQLLSQMNYSHPAWTYSRDSYEQYDVAPQVRAPRPPPPAPAKSAPNGKRARTAYTSAQLVELEREFHKNKYLCRPRRIQMAQNLNLSERQIKIWFQNRRMKFKKEEKNKANTPKVSPTETPSLSPVSNNSNPAVSPENAVGNDQGVVDRLLAHSNNVYQGQYVNGAVDVQNQWNPQMYSQYNNQVVVKSELGQYGNEYEYAEGGYQMGNVAQFNLDQINQMVYSNNYQDSGCLYQYKTISQAIRNKFTEFLINEKLN</sequence>
<evidence type="ECO:0000313" key="10">
    <source>
        <dbReference type="Proteomes" id="UP000719412"/>
    </source>
</evidence>
<evidence type="ECO:0000256" key="6">
    <source>
        <dbReference type="RuleBase" id="RU000682"/>
    </source>
</evidence>